<evidence type="ECO:0000256" key="6">
    <source>
        <dbReference type="ARBA" id="ARBA00023136"/>
    </source>
</evidence>
<dbReference type="InterPro" id="IPR017871">
    <property type="entry name" value="ABC_transporter-like_CS"/>
</dbReference>
<dbReference type="Pfam" id="PF00005">
    <property type="entry name" value="ABC_tran"/>
    <property type="match status" value="1"/>
</dbReference>
<dbReference type="PANTHER" id="PTHR43394">
    <property type="entry name" value="ATP-DEPENDENT PERMEASE MDL1, MITOCHONDRIAL"/>
    <property type="match status" value="1"/>
</dbReference>
<evidence type="ECO:0000259" key="9">
    <source>
        <dbReference type="PROSITE" id="PS50929"/>
    </source>
</evidence>
<dbReference type="InterPro" id="IPR036640">
    <property type="entry name" value="ABC1_TM_sf"/>
</dbReference>
<dbReference type="InterPro" id="IPR003593">
    <property type="entry name" value="AAA+_ATPase"/>
</dbReference>
<dbReference type="SUPFAM" id="SSF90123">
    <property type="entry name" value="ABC transporter transmembrane region"/>
    <property type="match status" value="1"/>
</dbReference>
<reference evidence="10 11" key="1">
    <citation type="submission" date="2017-10" db="EMBL/GenBank/DDBJ databases">
        <title>Sequencing the genomes of 1000 actinobacteria strains.</title>
        <authorList>
            <person name="Klenk H.-P."/>
        </authorList>
    </citation>
    <scope>NUCLEOTIDE SEQUENCE [LARGE SCALE GENOMIC DNA]</scope>
    <source>
        <strain evidence="10 11">DSM 20688</strain>
    </source>
</reference>
<sequence>MNRLQLTRWLFSHIRDLIPAFWISSLARILGQLAGVGLLVAAVLAVSTPWSLWAAVLVIAVIALVKAGLRYLEHYSGHWLAFTALKRLRALFFTRLIPQAPQATSGKASAELTGRAVEDINKIEVFFAHTFPPVISAITVPIIVVVTFGFTTSWPLALIMAIFLAVIIALPFLWMPVTFATARKVAAAESGVTTHVGDDIAGIREILTFHAQDARLEGLRVADERLTTAGRTTSLLTTVREVITVALQLGLLVSLMSYDAPWEHRLLALAIAVALALPTRSVDDFANGLDAAFASAERIYQVIEGTPAVTDGPGAEFTDDTVTFDDVTLSYDGAPRNALESVTAVCPAGQWTALVGVSGSGKSSLAALLLRGWDPQSGEVRIGDVPVTQATLDQLRSHVAIVSQRAVTISGTVAENLRLGNPDASDAQLTQALQVVDLDVDLGQRIGRGSTLSGGQLQRLTLARALVVQPRILVLDEALSQLDAKTAATVRTNVEHMGLTVLEITHRTDLLPEDTRVYVLDNGAVVEHGNVATLRGAGGPFDALEARVRE</sequence>
<dbReference type="InterPro" id="IPR003439">
    <property type="entry name" value="ABC_transporter-like_ATP-bd"/>
</dbReference>
<comment type="subcellular location">
    <subcellularLocation>
        <location evidence="1">Cell membrane</location>
        <topology evidence="1">Multi-pass membrane protein</topology>
    </subcellularLocation>
</comment>
<evidence type="ECO:0000256" key="7">
    <source>
        <dbReference type="SAM" id="Phobius"/>
    </source>
</evidence>
<keyword evidence="11" id="KW-1185">Reference proteome</keyword>
<dbReference type="OrthoDB" id="9762778at2"/>
<evidence type="ECO:0000256" key="1">
    <source>
        <dbReference type="ARBA" id="ARBA00004651"/>
    </source>
</evidence>
<keyword evidence="2 7" id="KW-0812">Transmembrane</keyword>
<protein>
    <submittedName>
        <fullName evidence="10">ABC-type multidrug transport system fused ATPase/permease subunit</fullName>
    </submittedName>
</protein>
<feature type="domain" description="ABC transmembrane type-1" evidence="9">
    <location>
        <begin position="36"/>
        <end position="258"/>
    </location>
</feature>
<dbReference type="EMBL" id="PDJF01000001">
    <property type="protein sequence ID" value="PFG28181.1"/>
    <property type="molecule type" value="Genomic_DNA"/>
</dbReference>
<dbReference type="GO" id="GO:0016887">
    <property type="term" value="F:ATP hydrolysis activity"/>
    <property type="evidence" value="ECO:0007669"/>
    <property type="project" value="InterPro"/>
</dbReference>
<evidence type="ECO:0000313" key="10">
    <source>
        <dbReference type="EMBL" id="PFG28181.1"/>
    </source>
</evidence>
<dbReference type="Proteomes" id="UP000221653">
    <property type="component" value="Unassembled WGS sequence"/>
</dbReference>
<evidence type="ECO:0000256" key="5">
    <source>
        <dbReference type="ARBA" id="ARBA00022989"/>
    </source>
</evidence>
<evidence type="ECO:0000256" key="3">
    <source>
        <dbReference type="ARBA" id="ARBA00022741"/>
    </source>
</evidence>
<name>A0A2A9DP73_9CORY</name>
<dbReference type="AlphaFoldDB" id="A0A2A9DP73"/>
<feature type="transmembrane region" description="Helical" evidence="7">
    <location>
        <begin position="21"/>
        <end position="44"/>
    </location>
</feature>
<dbReference type="RefSeq" id="WP_098389025.1">
    <property type="nucleotide sequence ID" value="NZ_LS483464.1"/>
</dbReference>
<dbReference type="Gene3D" id="1.20.1560.10">
    <property type="entry name" value="ABC transporter type 1, transmembrane domain"/>
    <property type="match status" value="1"/>
</dbReference>
<keyword evidence="4" id="KW-0067">ATP-binding</keyword>
<dbReference type="PROSITE" id="PS50893">
    <property type="entry name" value="ABC_TRANSPORTER_2"/>
    <property type="match status" value="1"/>
</dbReference>
<accession>A0A2A9DP73</accession>
<dbReference type="GO" id="GO:0015421">
    <property type="term" value="F:ABC-type oligopeptide transporter activity"/>
    <property type="evidence" value="ECO:0007669"/>
    <property type="project" value="TreeGrafter"/>
</dbReference>
<keyword evidence="6 7" id="KW-0472">Membrane</keyword>
<keyword evidence="3" id="KW-0547">Nucleotide-binding</keyword>
<dbReference type="Gene3D" id="3.40.50.300">
    <property type="entry name" value="P-loop containing nucleotide triphosphate hydrolases"/>
    <property type="match status" value="1"/>
</dbReference>
<dbReference type="InterPro" id="IPR011527">
    <property type="entry name" value="ABC1_TM_dom"/>
</dbReference>
<evidence type="ECO:0000256" key="4">
    <source>
        <dbReference type="ARBA" id="ARBA00022840"/>
    </source>
</evidence>
<dbReference type="InterPro" id="IPR027417">
    <property type="entry name" value="P-loop_NTPase"/>
</dbReference>
<evidence type="ECO:0000313" key="11">
    <source>
        <dbReference type="Proteomes" id="UP000221653"/>
    </source>
</evidence>
<proteinExistence type="predicted"/>
<dbReference type="PROSITE" id="PS00211">
    <property type="entry name" value="ABC_TRANSPORTER_1"/>
    <property type="match status" value="1"/>
</dbReference>
<dbReference type="PANTHER" id="PTHR43394:SF1">
    <property type="entry name" value="ATP-BINDING CASSETTE SUB-FAMILY B MEMBER 10, MITOCHONDRIAL"/>
    <property type="match status" value="1"/>
</dbReference>
<evidence type="ECO:0000256" key="2">
    <source>
        <dbReference type="ARBA" id="ARBA00022692"/>
    </source>
</evidence>
<evidence type="ECO:0000259" key="8">
    <source>
        <dbReference type="PROSITE" id="PS50893"/>
    </source>
</evidence>
<dbReference type="SUPFAM" id="SSF52540">
    <property type="entry name" value="P-loop containing nucleoside triphosphate hydrolases"/>
    <property type="match status" value="1"/>
</dbReference>
<feature type="transmembrane region" description="Helical" evidence="7">
    <location>
        <begin position="125"/>
        <end position="148"/>
    </location>
</feature>
<dbReference type="GO" id="GO:0005524">
    <property type="term" value="F:ATP binding"/>
    <property type="evidence" value="ECO:0007669"/>
    <property type="project" value="UniProtKB-KW"/>
</dbReference>
<comment type="caution">
    <text evidence="10">The sequence shown here is derived from an EMBL/GenBank/DDBJ whole genome shotgun (WGS) entry which is preliminary data.</text>
</comment>
<dbReference type="GO" id="GO:0005886">
    <property type="term" value="C:plasma membrane"/>
    <property type="evidence" value="ECO:0007669"/>
    <property type="project" value="UniProtKB-SubCell"/>
</dbReference>
<gene>
    <name evidence="10" type="ORF">ATK06_1280</name>
</gene>
<dbReference type="Pfam" id="PF00664">
    <property type="entry name" value="ABC_membrane"/>
    <property type="match status" value="1"/>
</dbReference>
<dbReference type="SMART" id="SM00382">
    <property type="entry name" value="AAA"/>
    <property type="match status" value="1"/>
</dbReference>
<feature type="transmembrane region" description="Helical" evidence="7">
    <location>
        <begin position="154"/>
        <end position="174"/>
    </location>
</feature>
<organism evidence="10 11">
    <name type="scientific">Corynebacterium renale</name>
    <dbReference type="NCBI Taxonomy" id="1724"/>
    <lineage>
        <taxon>Bacteria</taxon>
        <taxon>Bacillati</taxon>
        <taxon>Actinomycetota</taxon>
        <taxon>Actinomycetes</taxon>
        <taxon>Mycobacteriales</taxon>
        <taxon>Corynebacteriaceae</taxon>
        <taxon>Corynebacterium</taxon>
    </lineage>
</organism>
<dbReference type="PROSITE" id="PS50929">
    <property type="entry name" value="ABC_TM1F"/>
    <property type="match status" value="1"/>
</dbReference>
<feature type="domain" description="ABC transporter" evidence="8">
    <location>
        <begin position="322"/>
        <end position="547"/>
    </location>
</feature>
<dbReference type="InterPro" id="IPR039421">
    <property type="entry name" value="Type_1_exporter"/>
</dbReference>
<dbReference type="STRING" id="1724.GCA_001044175_01694"/>
<feature type="transmembrane region" description="Helical" evidence="7">
    <location>
        <begin position="50"/>
        <end position="69"/>
    </location>
</feature>
<keyword evidence="5 7" id="KW-1133">Transmembrane helix</keyword>